<comment type="caution">
    <text evidence="1">The sequence shown here is derived from an EMBL/GenBank/DDBJ whole genome shotgun (WGS) entry which is preliminary data.</text>
</comment>
<keyword evidence="2" id="KW-1185">Reference proteome</keyword>
<accession>A0ABS4JE23</accession>
<dbReference type="RefSeq" id="WP_209859638.1">
    <property type="nucleotide sequence ID" value="NZ_JAGGLD010000001.1"/>
</dbReference>
<name>A0ABS4JE23_9BACL</name>
<protein>
    <recommendedName>
        <fullName evidence="3">DUF402 domain-containing protein</fullName>
    </recommendedName>
</protein>
<reference evidence="1 2" key="1">
    <citation type="submission" date="2021-03" db="EMBL/GenBank/DDBJ databases">
        <title>Genomic Encyclopedia of Type Strains, Phase IV (KMG-IV): sequencing the most valuable type-strain genomes for metagenomic binning, comparative biology and taxonomic classification.</title>
        <authorList>
            <person name="Goeker M."/>
        </authorList>
    </citation>
    <scope>NUCLEOTIDE SEQUENCE [LARGE SCALE GENOMIC DNA]</scope>
    <source>
        <strain evidence="1 2">DSM 26806</strain>
    </source>
</reference>
<gene>
    <name evidence="1" type="ORF">J2Z69_000977</name>
</gene>
<dbReference type="EMBL" id="JAGGLD010000001">
    <property type="protein sequence ID" value="MBP1999958.1"/>
    <property type="molecule type" value="Genomic_DNA"/>
</dbReference>
<proteinExistence type="predicted"/>
<evidence type="ECO:0008006" key="3">
    <source>
        <dbReference type="Google" id="ProtNLM"/>
    </source>
</evidence>
<evidence type="ECO:0000313" key="1">
    <source>
        <dbReference type="EMBL" id="MBP1999958.1"/>
    </source>
</evidence>
<dbReference type="Proteomes" id="UP001519288">
    <property type="component" value="Unassembled WGS sequence"/>
</dbReference>
<organism evidence="1 2">
    <name type="scientific">Paenibacillus shirakamiensis</name>
    <dbReference type="NCBI Taxonomy" id="1265935"/>
    <lineage>
        <taxon>Bacteria</taxon>
        <taxon>Bacillati</taxon>
        <taxon>Bacillota</taxon>
        <taxon>Bacilli</taxon>
        <taxon>Bacillales</taxon>
        <taxon>Paenibacillaceae</taxon>
        <taxon>Paenibacillus</taxon>
    </lineage>
</organism>
<evidence type="ECO:0000313" key="2">
    <source>
        <dbReference type="Proteomes" id="UP001519288"/>
    </source>
</evidence>
<sequence>MSEFSQSYHLRTNDKEEAVMLIKRTGKHGYVFEPQNGWVTFVIADGDFSVDEQVIIHNTGRIVHYVFTEDHFWEFLVYDKQELIFAYHCNWEEEELAIKASQINLSVLQQLATEQGNQSDDLEQMFNITDIEDLFELEMHPAYVVTERSGIEHYQWLSYNYIQEDPSAYEGFTRV</sequence>